<organism evidence="1 2">
    <name type="scientific">Caloranaerobacter azorensis H53214</name>
    <dbReference type="NCBI Taxonomy" id="1156417"/>
    <lineage>
        <taxon>Bacteria</taxon>
        <taxon>Bacillati</taxon>
        <taxon>Bacillota</taxon>
        <taxon>Tissierellia</taxon>
        <taxon>Tissierellales</taxon>
        <taxon>Thermohalobacteraceae</taxon>
        <taxon>Caloranaerobacter</taxon>
    </lineage>
</organism>
<dbReference type="AlphaFoldDB" id="A0A096CSX1"/>
<dbReference type="STRING" id="1156417.Y919_11010"/>
<evidence type="ECO:0000313" key="2">
    <source>
        <dbReference type="Proteomes" id="UP000029622"/>
    </source>
</evidence>
<gene>
    <name evidence="1" type="ORF">Y919_11010</name>
</gene>
<name>A0A096CSX1_9FIRM</name>
<proteinExistence type="predicted"/>
<dbReference type="EMBL" id="AZTB01000074">
    <property type="protein sequence ID" value="KGG79619.1"/>
    <property type="molecule type" value="Genomic_DNA"/>
</dbReference>
<evidence type="ECO:0000313" key="1">
    <source>
        <dbReference type="EMBL" id="KGG79619.1"/>
    </source>
</evidence>
<sequence>MVLYNIYDYYKKEKLFIFGGIMLKRMNKGKNSTGKYITNEEIEYIIKNMNMPQFTVLDFGKFIQENNKDLWDMLTNKYTNKYYSAYSYLSQRLIRYSKEKGSLLEVINSYKIFIKTYKNLKTIINSKSS</sequence>
<comment type="caution">
    <text evidence="1">The sequence shown here is derived from an EMBL/GenBank/DDBJ whole genome shotgun (WGS) entry which is preliminary data.</text>
</comment>
<dbReference type="Proteomes" id="UP000029622">
    <property type="component" value="Unassembled WGS sequence"/>
</dbReference>
<protein>
    <submittedName>
        <fullName evidence="1">Uncharacterized protein</fullName>
    </submittedName>
</protein>
<accession>A0A096CSX1</accession>
<reference evidence="1 2" key="1">
    <citation type="submission" date="2013-12" db="EMBL/GenBank/DDBJ databases">
        <title>Draft genome sequence of Caloranaerobacter sp. H53214.</title>
        <authorList>
            <person name="Jiang L.J."/>
            <person name="Shao Z.Z."/>
            <person name="Long M.N."/>
        </authorList>
    </citation>
    <scope>NUCLEOTIDE SEQUENCE [LARGE SCALE GENOMIC DNA]</scope>
    <source>
        <strain evidence="1 2">H53214</strain>
    </source>
</reference>